<dbReference type="RefSeq" id="WP_338449534.1">
    <property type="nucleotide sequence ID" value="NZ_CP137640.1"/>
</dbReference>
<sequence length="86" mass="9619">MILVAMVVEGSYEWLILQVVKVSEGTYEWMILQVAKVSEPACEGERSGGKCYIYATPKNNVQEENFTSTPLQNGMASCLFFYPAKT</sequence>
<evidence type="ECO:0000313" key="2">
    <source>
        <dbReference type="Proteomes" id="UP001357223"/>
    </source>
</evidence>
<dbReference type="EMBL" id="CP137640">
    <property type="protein sequence ID" value="WVX80603.1"/>
    <property type="molecule type" value="Genomic_DNA"/>
</dbReference>
<keyword evidence="2" id="KW-1185">Reference proteome</keyword>
<gene>
    <name evidence="1" type="ORF">R4Z09_25730</name>
</gene>
<accession>A0ABZ2CC39</accession>
<protein>
    <submittedName>
        <fullName evidence="1">Uncharacterized protein</fullName>
    </submittedName>
</protein>
<evidence type="ECO:0000313" key="1">
    <source>
        <dbReference type="EMBL" id="WVX80603.1"/>
    </source>
</evidence>
<proteinExistence type="predicted"/>
<reference evidence="1 2" key="1">
    <citation type="submission" date="2023-10" db="EMBL/GenBank/DDBJ databases">
        <title>Niallia locisalis sp.nov. isolated from a salt pond sample.</title>
        <authorList>
            <person name="Li X.-J."/>
            <person name="Dong L."/>
        </authorList>
    </citation>
    <scope>NUCLEOTIDE SEQUENCE [LARGE SCALE GENOMIC DNA]</scope>
    <source>
        <strain evidence="1 2">DSM 29761</strain>
    </source>
</reference>
<dbReference type="Proteomes" id="UP001357223">
    <property type="component" value="Chromosome"/>
</dbReference>
<name>A0ABZ2CC39_9BACI</name>
<organism evidence="1 2">
    <name type="scientific">Niallia oryzisoli</name>
    <dbReference type="NCBI Taxonomy" id="1737571"/>
    <lineage>
        <taxon>Bacteria</taxon>
        <taxon>Bacillati</taxon>
        <taxon>Bacillota</taxon>
        <taxon>Bacilli</taxon>
        <taxon>Bacillales</taxon>
        <taxon>Bacillaceae</taxon>
        <taxon>Niallia</taxon>
    </lineage>
</organism>